<reference evidence="2 3" key="1">
    <citation type="submission" date="2017-03" db="EMBL/GenBank/DDBJ databases">
        <title>Genomic insights into Mycobacterium simiae human colonization.</title>
        <authorList>
            <person name="Steffani J.L."/>
            <person name="Brunck M.E."/>
            <person name="Cruz E."/>
            <person name="Montiel R."/>
            <person name="Barona F."/>
        </authorList>
    </citation>
    <scope>NUCLEOTIDE SEQUENCE [LARGE SCALE GENOMIC DNA]</scope>
    <source>
        <strain evidence="2 3">MsiGto</strain>
    </source>
</reference>
<sequence>MAAGAWFRTGRPGVPPKPGAPPRPGAPPKPGTPPRPGAPPRPCNPNGIWPLASEAIIPGHCD</sequence>
<feature type="region of interest" description="Disordered" evidence="1">
    <location>
        <begin position="1"/>
        <end position="51"/>
    </location>
</feature>
<dbReference type="Proteomes" id="UP000193040">
    <property type="component" value="Unassembled WGS sequence"/>
</dbReference>
<accession>A0A1X0Y4N2</accession>
<feature type="compositionally biased region" description="Pro residues" evidence="1">
    <location>
        <begin position="13"/>
        <end position="43"/>
    </location>
</feature>
<evidence type="ECO:0000256" key="1">
    <source>
        <dbReference type="SAM" id="MobiDB-lite"/>
    </source>
</evidence>
<evidence type="ECO:0000313" key="2">
    <source>
        <dbReference type="EMBL" id="ORJ60057.1"/>
    </source>
</evidence>
<gene>
    <name evidence="2" type="ORF">B5M45_14260</name>
</gene>
<dbReference type="AlphaFoldDB" id="A0A1X0Y4N2"/>
<evidence type="ECO:0000313" key="3">
    <source>
        <dbReference type="Proteomes" id="UP000193040"/>
    </source>
</evidence>
<proteinExistence type="predicted"/>
<name>A0A1X0Y4N2_MYCSI</name>
<dbReference type="EMBL" id="MZZM01000018">
    <property type="protein sequence ID" value="ORJ60057.1"/>
    <property type="molecule type" value="Genomic_DNA"/>
</dbReference>
<comment type="caution">
    <text evidence="2">The sequence shown here is derived from an EMBL/GenBank/DDBJ whole genome shotgun (WGS) entry which is preliminary data.</text>
</comment>
<keyword evidence="3" id="KW-1185">Reference proteome</keyword>
<protein>
    <submittedName>
        <fullName evidence="2">Uncharacterized protein</fullName>
    </submittedName>
</protein>
<organism evidence="2 3">
    <name type="scientific">Mycobacterium simiae</name>
    <name type="common">Mycobacterium habana</name>
    <dbReference type="NCBI Taxonomy" id="1784"/>
    <lineage>
        <taxon>Bacteria</taxon>
        <taxon>Bacillati</taxon>
        <taxon>Actinomycetota</taxon>
        <taxon>Actinomycetes</taxon>
        <taxon>Mycobacteriales</taxon>
        <taxon>Mycobacteriaceae</taxon>
        <taxon>Mycobacterium</taxon>
        <taxon>Mycobacterium simiae complex</taxon>
    </lineage>
</organism>